<keyword evidence="16" id="KW-1185">Reference proteome</keyword>
<evidence type="ECO:0000256" key="2">
    <source>
        <dbReference type="ARBA" id="ARBA00001946"/>
    </source>
</evidence>
<evidence type="ECO:0000313" key="16">
    <source>
        <dbReference type="Proteomes" id="UP000014500"/>
    </source>
</evidence>
<dbReference type="SUPFAM" id="SSF56726">
    <property type="entry name" value="DNA topoisomerase IV, alpha subunit"/>
    <property type="match status" value="1"/>
</dbReference>
<dbReference type="EnsemblMetazoa" id="SMAR009376-RA">
    <property type="protein sequence ID" value="SMAR009376-PA"/>
    <property type="gene ID" value="SMAR009376"/>
</dbReference>
<dbReference type="GO" id="GO:0000706">
    <property type="term" value="P:meiotic DNA double-strand break processing"/>
    <property type="evidence" value="ECO:0007669"/>
    <property type="project" value="TreeGrafter"/>
</dbReference>
<dbReference type="InterPro" id="IPR013049">
    <property type="entry name" value="Spo11/TopoVI_A_N"/>
</dbReference>
<feature type="active site" description="O-(5'-phospho-DNA)-tyrosine intermediate" evidence="12">
    <location>
        <position position="123"/>
    </location>
</feature>
<dbReference type="GO" id="GO:0046872">
    <property type="term" value="F:metal ion binding"/>
    <property type="evidence" value="ECO:0007669"/>
    <property type="project" value="UniProtKB-KW"/>
</dbReference>
<keyword evidence="6" id="KW-0479">Metal-binding</keyword>
<comment type="catalytic activity">
    <reaction evidence="1 12">
        <text>ATP-dependent breakage, passage and rejoining of double-stranded DNA.</text>
        <dbReference type="EC" id="5.6.2.2"/>
    </reaction>
</comment>
<feature type="domain" description="Spo11/DNA topoisomerase VI subunit A N-terminal" evidence="13">
    <location>
        <begin position="95"/>
        <end position="155"/>
    </location>
</feature>
<dbReference type="GO" id="GO:0007131">
    <property type="term" value="P:reciprocal meiotic recombination"/>
    <property type="evidence" value="ECO:0007669"/>
    <property type="project" value="TreeGrafter"/>
</dbReference>
<dbReference type="InterPro" id="IPR013048">
    <property type="entry name" value="Meiotic_Spo11"/>
</dbReference>
<dbReference type="Gene3D" id="3.40.1360.10">
    <property type="match status" value="1"/>
</dbReference>
<dbReference type="InterPro" id="IPR034136">
    <property type="entry name" value="TOPRIM_Topo6A/Spo11"/>
</dbReference>
<reference evidence="16" key="1">
    <citation type="submission" date="2011-05" db="EMBL/GenBank/DDBJ databases">
        <authorList>
            <person name="Richards S.R."/>
            <person name="Qu J."/>
            <person name="Jiang H."/>
            <person name="Jhangiani S.N."/>
            <person name="Agravi P."/>
            <person name="Goodspeed R."/>
            <person name="Gross S."/>
            <person name="Mandapat C."/>
            <person name="Jackson L."/>
            <person name="Mathew T."/>
            <person name="Pu L."/>
            <person name="Thornton R."/>
            <person name="Saada N."/>
            <person name="Wilczek-Boney K.B."/>
            <person name="Lee S."/>
            <person name="Kovar C."/>
            <person name="Wu Y."/>
            <person name="Scherer S.E."/>
            <person name="Worley K.C."/>
            <person name="Muzny D.M."/>
            <person name="Gibbs R."/>
        </authorList>
    </citation>
    <scope>NUCLEOTIDE SEQUENCE</scope>
    <source>
        <strain evidence="16">Brora</strain>
    </source>
</reference>
<evidence type="ECO:0000256" key="7">
    <source>
        <dbReference type="ARBA" id="ARBA00022842"/>
    </source>
</evidence>
<evidence type="ECO:0000256" key="6">
    <source>
        <dbReference type="ARBA" id="ARBA00022723"/>
    </source>
</evidence>
<dbReference type="EMBL" id="JH431889">
    <property type="status" value="NOT_ANNOTATED_CDS"/>
    <property type="molecule type" value="Genomic_DNA"/>
</dbReference>
<dbReference type="CDD" id="cd00223">
    <property type="entry name" value="TOPRIM_TopoIIB_SPO"/>
    <property type="match status" value="1"/>
</dbReference>
<evidence type="ECO:0000256" key="8">
    <source>
        <dbReference type="ARBA" id="ARBA00023029"/>
    </source>
</evidence>
<evidence type="ECO:0000313" key="15">
    <source>
        <dbReference type="EnsemblMetazoa" id="SMAR009376-PA"/>
    </source>
</evidence>
<keyword evidence="9 12" id="KW-0238">DNA-binding</keyword>
<dbReference type="HOGENOM" id="CLU_037229_1_0_1"/>
<dbReference type="PANTHER" id="PTHR10848">
    <property type="entry name" value="MEIOTIC RECOMBINATION PROTEIN SPO11"/>
    <property type="match status" value="1"/>
</dbReference>
<organism evidence="15 16">
    <name type="scientific">Strigamia maritima</name>
    <name type="common">European centipede</name>
    <name type="synonym">Geophilus maritimus</name>
    <dbReference type="NCBI Taxonomy" id="126957"/>
    <lineage>
        <taxon>Eukaryota</taxon>
        <taxon>Metazoa</taxon>
        <taxon>Ecdysozoa</taxon>
        <taxon>Arthropoda</taxon>
        <taxon>Myriapoda</taxon>
        <taxon>Chilopoda</taxon>
        <taxon>Pleurostigmophora</taxon>
        <taxon>Geophilomorpha</taxon>
        <taxon>Linotaeniidae</taxon>
        <taxon>Strigamia</taxon>
    </lineage>
</organism>
<accession>T1J6U8</accession>
<dbReference type="STRING" id="126957.T1J6U8"/>
<dbReference type="OMA" id="IETAGMF"/>
<evidence type="ECO:0000256" key="1">
    <source>
        <dbReference type="ARBA" id="ARBA00000185"/>
    </source>
</evidence>
<evidence type="ECO:0000256" key="9">
    <source>
        <dbReference type="ARBA" id="ARBA00023125"/>
    </source>
</evidence>
<comment type="cofactor">
    <cofactor evidence="2">
        <name>Mg(2+)</name>
        <dbReference type="ChEBI" id="CHEBI:18420"/>
    </cofactor>
</comment>
<dbReference type="GO" id="GO:0003918">
    <property type="term" value="F:DNA topoisomerase type II (double strand cut, ATP-hydrolyzing) activity"/>
    <property type="evidence" value="ECO:0007669"/>
    <property type="project" value="UniProtKB-UniRule"/>
</dbReference>
<comment type="similarity">
    <text evidence="4 12">Belongs to the TOP6A family.</text>
</comment>
<evidence type="ECO:0000256" key="4">
    <source>
        <dbReference type="ARBA" id="ARBA00006559"/>
    </source>
</evidence>
<dbReference type="Gene3D" id="1.10.10.10">
    <property type="entry name" value="Winged helix-like DNA-binding domain superfamily/Winged helix DNA-binding domain"/>
    <property type="match status" value="1"/>
</dbReference>
<keyword evidence="11" id="KW-0539">Nucleus</keyword>
<dbReference type="eggNOG" id="KOG2795">
    <property type="taxonomic scope" value="Eukaryota"/>
</dbReference>
<dbReference type="PRINTS" id="PR01551">
    <property type="entry name" value="SPO11HOMOLOG"/>
</dbReference>
<keyword evidence="10 12" id="KW-0413">Isomerase</keyword>
<dbReference type="PROSITE" id="PS52041">
    <property type="entry name" value="TOPO_IIB"/>
    <property type="match status" value="1"/>
</dbReference>
<evidence type="ECO:0000256" key="3">
    <source>
        <dbReference type="ARBA" id="ARBA00004123"/>
    </source>
</evidence>
<dbReference type="GO" id="GO:0000228">
    <property type="term" value="C:nuclear chromosome"/>
    <property type="evidence" value="ECO:0007669"/>
    <property type="project" value="TreeGrafter"/>
</dbReference>
<dbReference type="GO" id="GO:0042138">
    <property type="term" value="P:meiotic DNA double-strand break formation"/>
    <property type="evidence" value="ECO:0007669"/>
    <property type="project" value="InterPro"/>
</dbReference>
<dbReference type="PANTHER" id="PTHR10848:SF0">
    <property type="entry name" value="MEIOTIC RECOMBINATION PROTEIN SPO11"/>
    <property type="match status" value="1"/>
</dbReference>
<reference evidence="15" key="2">
    <citation type="submission" date="2015-02" db="UniProtKB">
        <authorList>
            <consortium name="EnsemblMetazoa"/>
        </authorList>
    </citation>
    <scope>IDENTIFICATION</scope>
</reference>
<dbReference type="Proteomes" id="UP000014500">
    <property type="component" value="Unassembled WGS sequence"/>
</dbReference>
<dbReference type="GO" id="GO:0005524">
    <property type="term" value="F:ATP binding"/>
    <property type="evidence" value="ECO:0007669"/>
    <property type="project" value="InterPro"/>
</dbReference>
<proteinExistence type="inferred from homology"/>
<dbReference type="Pfam" id="PF21180">
    <property type="entry name" value="TOP6A-Spo11_Toprim"/>
    <property type="match status" value="1"/>
</dbReference>
<evidence type="ECO:0000256" key="5">
    <source>
        <dbReference type="ARBA" id="ARBA00012895"/>
    </source>
</evidence>
<dbReference type="Pfam" id="PF04406">
    <property type="entry name" value="TP6A_N"/>
    <property type="match status" value="1"/>
</dbReference>
<evidence type="ECO:0000256" key="10">
    <source>
        <dbReference type="ARBA" id="ARBA00023235"/>
    </source>
</evidence>
<comment type="subcellular location">
    <subcellularLocation>
        <location evidence="3">Nucleus</location>
    </subcellularLocation>
</comment>
<evidence type="ECO:0000259" key="14">
    <source>
        <dbReference type="Pfam" id="PF21180"/>
    </source>
</evidence>
<feature type="domain" description="Topoisomerase 6 subunit A/Spo11 TOPRIM" evidence="14">
    <location>
        <begin position="205"/>
        <end position="376"/>
    </location>
</feature>
<dbReference type="InterPro" id="IPR036078">
    <property type="entry name" value="Spo11/TopoVI_A_sf"/>
</dbReference>
<keyword evidence="8 12" id="KW-0799">Topoisomerase</keyword>
<dbReference type="EC" id="5.6.2.2" evidence="5"/>
<dbReference type="PRINTS" id="PR01550">
    <property type="entry name" value="TOP6AFAMILY"/>
</dbReference>
<dbReference type="InterPro" id="IPR002815">
    <property type="entry name" value="Spo11/TopoVI_A"/>
</dbReference>
<name>T1J6U8_STRMM</name>
<dbReference type="PhylomeDB" id="T1J6U8"/>
<keyword evidence="7" id="KW-0460">Magnesium</keyword>
<dbReference type="GO" id="GO:0003677">
    <property type="term" value="F:DNA binding"/>
    <property type="evidence" value="ECO:0007669"/>
    <property type="project" value="UniProtKB-UniRule"/>
</dbReference>
<protein>
    <recommendedName>
        <fullName evidence="5">DNA topoisomerase (ATP-hydrolyzing)</fullName>
        <ecNumber evidence="5">5.6.2.2</ecNumber>
    </recommendedName>
</protein>
<dbReference type="AlphaFoldDB" id="T1J6U8"/>
<evidence type="ECO:0000256" key="11">
    <source>
        <dbReference type="ARBA" id="ARBA00023242"/>
    </source>
</evidence>
<evidence type="ECO:0000259" key="13">
    <source>
        <dbReference type="Pfam" id="PF04406"/>
    </source>
</evidence>
<dbReference type="InterPro" id="IPR036388">
    <property type="entry name" value="WH-like_DNA-bd_sf"/>
</dbReference>
<evidence type="ECO:0000256" key="12">
    <source>
        <dbReference type="PROSITE-ProRule" id="PRU01385"/>
    </source>
</evidence>
<sequence length="382" mass="43580">MAAADDVGDFWSNLSFLAGSLQHFRPLTQQSSDGDLTQQRRSLVVLNLIELHIMHVVEAISNNQQPMLIIPNRTSKTNSKKRIIFDINKPKSAMKFVQFIFILSQIYQLIRTDRICTKRDLFYRNVNLFKKQTVVDEIVDDVACWFRVSRNWLHVVATAKGLVSGDLKFYDGGKGNFVNCADISQGFLIPSDTEHFSSLQSNARFVLIVEKDAIFNKLLGTDLAARLKCILITGKGFPDLNTRQLVAKIWIDLKLPILVLVDGDPYGIEIMCVYRFGSASLQHECHRLIPSHVVRWLGLFPEDVENLNLNSLSDCVSPLTQIDKRFAEKLLERMKNNISISRQIQILLRNNEKVELEALDKLGINYLSNVYLPNKIRFGGWI</sequence>